<dbReference type="Proteomes" id="UP000568050">
    <property type="component" value="Unassembled WGS sequence"/>
</dbReference>
<evidence type="ECO:0000256" key="7">
    <source>
        <dbReference type="ARBA" id="ARBA00023136"/>
    </source>
</evidence>
<keyword evidence="5 8" id="KW-0812">Transmembrane</keyword>
<evidence type="ECO:0000256" key="2">
    <source>
        <dbReference type="ARBA" id="ARBA00007935"/>
    </source>
</evidence>
<dbReference type="GO" id="GO:0033214">
    <property type="term" value="P:siderophore-iron import into cell"/>
    <property type="evidence" value="ECO:0007669"/>
    <property type="project" value="TreeGrafter"/>
</dbReference>
<dbReference type="PANTHER" id="PTHR30472:SF19">
    <property type="entry name" value="PETROBACTIN IMPORT SYSTEM PERMEASE PROTEIN YCLO"/>
    <property type="match status" value="1"/>
</dbReference>
<dbReference type="InterPro" id="IPR037294">
    <property type="entry name" value="ABC_BtuC-like"/>
</dbReference>
<feature type="transmembrane region" description="Helical" evidence="8">
    <location>
        <begin position="208"/>
        <end position="231"/>
    </location>
</feature>
<comment type="similarity">
    <text evidence="2">Belongs to the binding-protein-dependent transport system permease family. FecCD subfamily.</text>
</comment>
<sequence length="353" mass="37727">MTDSRYETRSAEVEGPTDAGLGSSRALRLPSALRSLQALGPWARIGIAAALAVVLIGVFLTIDLGGAWQYILRRRSMTVLTMVLVGSAIGMATVGFQTITHNRILTPSVMGFDALFMMVVTVTIVMFGAARIQQAEDWTVFAIQAAVMMIVSTALYGWLLIGARRALHVLLLVGIILGVLLRSLISFIQRLLDPNEFQVLEDMSFASFNLTTVPALATAVVLLGIGIAVLLRLHRVLDVMALGRDLAVGLGIPYQRIQMLVLIAVTLLVSAATALAGPTTFFGLLVAHMAYATVASEKHRHTLPMAAVMSVIALVGGQLILERVLGFATALSVVVDFAGGLLFILLLIRKKGL</sequence>
<accession>A0A839QT57</accession>
<feature type="transmembrane region" description="Helical" evidence="8">
    <location>
        <begin position="77"/>
        <end position="99"/>
    </location>
</feature>
<feature type="transmembrane region" description="Helical" evidence="8">
    <location>
        <begin position="111"/>
        <end position="132"/>
    </location>
</feature>
<dbReference type="RefSeq" id="WP_246370938.1">
    <property type="nucleotide sequence ID" value="NZ_CBCSFZ010000011.1"/>
</dbReference>
<dbReference type="SUPFAM" id="SSF81345">
    <property type="entry name" value="ABC transporter involved in vitamin B12 uptake, BtuC"/>
    <property type="match status" value="1"/>
</dbReference>
<evidence type="ECO:0000313" key="10">
    <source>
        <dbReference type="Proteomes" id="UP000568050"/>
    </source>
</evidence>
<dbReference type="Pfam" id="PF01032">
    <property type="entry name" value="FecCD"/>
    <property type="match status" value="1"/>
</dbReference>
<evidence type="ECO:0000256" key="4">
    <source>
        <dbReference type="ARBA" id="ARBA00022475"/>
    </source>
</evidence>
<proteinExistence type="inferred from homology"/>
<dbReference type="AlphaFoldDB" id="A0A839QT57"/>
<keyword evidence="7 8" id="KW-0472">Membrane</keyword>
<feature type="transmembrane region" description="Helical" evidence="8">
    <location>
        <begin position="303"/>
        <end position="321"/>
    </location>
</feature>
<protein>
    <submittedName>
        <fullName evidence="9">Iron complex transport system permease protein</fullName>
    </submittedName>
</protein>
<dbReference type="EMBL" id="JACHWP010000006">
    <property type="protein sequence ID" value="MBB3023494.1"/>
    <property type="molecule type" value="Genomic_DNA"/>
</dbReference>
<dbReference type="GO" id="GO:0005886">
    <property type="term" value="C:plasma membrane"/>
    <property type="evidence" value="ECO:0007669"/>
    <property type="project" value="UniProtKB-SubCell"/>
</dbReference>
<dbReference type="InterPro" id="IPR000522">
    <property type="entry name" value="ABC_transptr_permease_BtuC"/>
</dbReference>
<reference evidence="9 10" key="1">
    <citation type="submission" date="2020-08" db="EMBL/GenBank/DDBJ databases">
        <title>Sequencing the genomes of 1000 actinobacteria strains.</title>
        <authorList>
            <person name="Klenk H.-P."/>
        </authorList>
    </citation>
    <scope>NUCLEOTIDE SEQUENCE [LARGE SCALE GENOMIC DNA]</scope>
    <source>
        <strain evidence="9 10">DSM 23040</strain>
    </source>
</reference>
<keyword evidence="6 8" id="KW-1133">Transmembrane helix</keyword>
<evidence type="ECO:0000256" key="8">
    <source>
        <dbReference type="SAM" id="Phobius"/>
    </source>
</evidence>
<organism evidence="9 10">
    <name type="scientific">Helcobacillus massiliensis</name>
    <dbReference type="NCBI Taxonomy" id="521392"/>
    <lineage>
        <taxon>Bacteria</taxon>
        <taxon>Bacillati</taxon>
        <taxon>Actinomycetota</taxon>
        <taxon>Actinomycetes</taxon>
        <taxon>Micrococcales</taxon>
        <taxon>Dermabacteraceae</taxon>
        <taxon>Helcobacillus</taxon>
    </lineage>
</organism>
<feature type="transmembrane region" description="Helical" evidence="8">
    <location>
        <begin position="45"/>
        <end position="71"/>
    </location>
</feature>
<gene>
    <name evidence="9" type="ORF">FHX50_001791</name>
</gene>
<keyword evidence="10" id="KW-1185">Reference proteome</keyword>
<evidence type="ECO:0000256" key="5">
    <source>
        <dbReference type="ARBA" id="ARBA00022692"/>
    </source>
</evidence>
<evidence type="ECO:0000256" key="6">
    <source>
        <dbReference type="ARBA" id="ARBA00022989"/>
    </source>
</evidence>
<feature type="transmembrane region" description="Helical" evidence="8">
    <location>
        <begin position="327"/>
        <end position="348"/>
    </location>
</feature>
<dbReference type="PANTHER" id="PTHR30472">
    <property type="entry name" value="FERRIC ENTEROBACTIN TRANSPORT SYSTEM PERMEASE PROTEIN"/>
    <property type="match status" value="1"/>
</dbReference>
<feature type="transmembrane region" description="Helical" evidence="8">
    <location>
        <begin position="166"/>
        <end position="188"/>
    </location>
</feature>
<feature type="transmembrane region" description="Helical" evidence="8">
    <location>
        <begin position="138"/>
        <end position="159"/>
    </location>
</feature>
<feature type="transmembrane region" description="Helical" evidence="8">
    <location>
        <begin position="260"/>
        <end position="291"/>
    </location>
</feature>
<keyword evidence="4" id="KW-1003">Cell membrane</keyword>
<dbReference type="Gene3D" id="1.10.3470.10">
    <property type="entry name" value="ABC transporter involved in vitamin B12 uptake, BtuC"/>
    <property type="match status" value="1"/>
</dbReference>
<keyword evidence="3" id="KW-0813">Transport</keyword>
<dbReference type="GO" id="GO:0022857">
    <property type="term" value="F:transmembrane transporter activity"/>
    <property type="evidence" value="ECO:0007669"/>
    <property type="project" value="InterPro"/>
</dbReference>
<evidence type="ECO:0000256" key="3">
    <source>
        <dbReference type="ARBA" id="ARBA00022448"/>
    </source>
</evidence>
<comment type="subcellular location">
    <subcellularLocation>
        <location evidence="1">Cell membrane</location>
        <topology evidence="1">Multi-pass membrane protein</topology>
    </subcellularLocation>
</comment>
<comment type="caution">
    <text evidence="9">The sequence shown here is derived from an EMBL/GenBank/DDBJ whole genome shotgun (WGS) entry which is preliminary data.</text>
</comment>
<name>A0A839QT57_9MICO</name>
<evidence type="ECO:0000256" key="1">
    <source>
        <dbReference type="ARBA" id="ARBA00004651"/>
    </source>
</evidence>
<evidence type="ECO:0000313" key="9">
    <source>
        <dbReference type="EMBL" id="MBB3023494.1"/>
    </source>
</evidence>